<name>A0A9D1E4C4_9BACT</name>
<evidence type="ECO:0000256" key="7">
    <source>
        <dbReference type="ARBA" id="ARBA00023211"/>
    </source>
</evidence>
<keyword evidence="1 8" id="KW-0813">Transport</keyword>
<feature type="transmembrane region" description="Helical" evidence="8">
    <location>
        <begin position="113"/>
        <end position="133"/>
    </location>
</feature>
<evidence type="ECO:0000256" key="8">
    <source>
        <dbReference type="HAMAP-Rule" id="MF_01521"/>
    </source>
</evidence>
<feature type="transmembrane region" description="Helical" evidence="8">
    <location>
        <begin position="174"/>
        <end position="196"/>
    </location>
</feature>
<keyword evidence="5 8" id="KW-0406">Ion transport</keyword>
<feature type="transmembrane region" description="Helical" evidence="8">
    <location>
        <begin position="71"/>
        <end position="92"/>
    </location>
</feature>
<keyword evidence="2 8" id="KW-1003">Cell membrane</keyword>
<comment type="subcellular location">
    <subcellularLocation>
        <location evidence="8">Cell membrane</location>
        <topology evidence="8">Multi-pass membrane protein</topology>
    </subcellularLocation>
</comment>
<feature type="transmembrane region" description="Helical" evidence="8">
    <location>
        <begin position="6"/>
        <end position="27"/>
    </location>
</feature>
<sequence>MWWKLILNSILLGVGLAMDACAVSMANGLNDPNMKVRKVVLVALIFAFFQALMPMIGWICVRTVAQQFDKFTVAIPYIALALLGFIGGKMIYEGVTHKENSSEQQSHKNLTAVVLLTQAVATSIDALSVGFTVSSYDVWQALTSVAIIALVTFAICVGGVYVGKKFGTKLGNKAEIFGGIILIGIGLEIFITGVFFPAA</sequence>
<dbReference type="InterPro" id="IPR003810">
    <property type="entry name" value="Mntp/YtaF"/>
</dbReference>
<evidence type="ECO:0000256" key="2">
    <source>
        <dbReference type="ARBA" id="ARBA00022475"/>
    </source>
</evidence>
<feature type="transmembrane region" description="Helical" evidence="8">
    <location>
        <begin position="39"/>
        <end position="59"/>
    </location>
</feature>
<gene>
    <name evidence="8" type="primary">mntP</name>
    <name evidence="9" type="ORF">IAC95_03735</name>
</gene>
<dbReference type="GO" id="GO:0005886">
    <property type="term" value="C:plasma membrane"/>
    <property type="evidence" value="ECO:0007669"/>
    <property type="project" value="UniProtKB-SubCell"/>
</dbReference>
<accession>A0A9D1E4C4</accession>
<dbReference type="PANTHER" id="PTHR35529">
    <property type="entry name" value="MANGANESE EFFLUX PUMP MNTP-RELATED"/>
    <property type="match status" value="1"/>
</dbReference>
<evidence type="ECO:0000313" key="9">
    <source>
        <dbReference type="EMBL" id="HIR65970.1"/>
    </source>
</evidence>
<dbReference type="InterPro" id="IPR022929">
    <property type="entry name" value="Put_MntP"/>
</dbReference>
<proteinExistence type="inferred from homology"/>
<protein>
    <recommendedName>
        <fullName evidence="8">Putative manganese efflux pump MntP</fullName>
    </recommendedName>
</protein>
<dbReference type="AlphaFoldDB" id="A0A9D1E4C4"/>
<dbReference type="PANTHER" id="PTHR35529:SF1">
    <property type="entry name" value="MANGANESE EFFLUX PUMP MNTP-RELATED"/>
    <property type="match status" value="1"/>
</dbReference>
<keyword evidence="7 8" id="KW-0464">Manganese</keyword>
<dbReference type="GO" id="GO:0005384">
    <property type="term" value="F:manganese ion transmembrane transporter activity"/>
    <property type="evidence" value="ECO:0007669"/>
    <property type="project" value="UniProtKB-UniRule"/>
</dbReference>
<comment type="similarity">
    <text evidence="8">Belongs to the MntP (TC 9.B.29) family.</text>
</comment>
<evidence type="ECO:0000256" key="4">
    <source>
        <dbReference type="ARBA" id="ARBA00022989"/>
    </source>
</evidence>
<dbReference type="Proteomes" id="UP000824200">
    <property type="component" value="Unassembled WGS sequence"/>
</dbReference>
<keyword evidence="6 8" id="KW-0472">Membrane</keyword>
<evidence type="ECO:0000256" key="3">
    <source>
        <dbReference type="ARBA" id="ARBA00022692"/>
    </source>
</evidence>
<keyword evidence="4 8" id="KW-1133">Transmembrane helix</keyword>
<organism evidence="9 10">
    <name type="scientific">Candidatus Fimimonas gallinarum</name>
    <dbReference type="NCBI Taxonomy" id="2840821"/>
    <lineage>
        <taxon>Bacteria</taxon>
        <taxon>Pseudomonadati</taxon>
        <taxon>Myxococcota</taxon>
        <taxon>Myxococcia</taxon>
        <taxon>Myxococcales</taxon>
        <taxon>Cystobacterineae</taxon>
        <taxon>Myxococcaceae</taxon>
        <taxon>Myxococcaceae incertae sedis</taxon>
        <taxon>Candidatus Fimimonas</taxon>
    </lineage>
</organism>
<evidence type="ECO:0000256" key="6">
    <source>
        <dbReference type="ARBA" id="ARBA00023136"/>
    </source>
</evidence>
<reference evidence="9" key="1">
    <citation type="submission" date="2020-10" db="EMBL/GenBank/DDBJ databases">
        <authorList>
            <person name="Gilroy R."/>
        </authorList>
    </citation>
    <scope>NUCLEOTIDE SEQUENCE</scope>
    <source>
        <strain evidence="9">CHK121-14286</strain>
    </source>
</reference>
<keyword evidence="3 8" id="KW-0812">Transmembrane</keyword>
<evidence type="ECO:0000313" key="10">
    <source>
        <dbReference type="Proteomes" id="UP000824200"/>
    </source>
</evidence>
<dbReference type="HAMAP" id="MF_01521">
    <property type="entry name" value="MntP_pump"/>
    <property type="match status" value="1"/>
</dbReference>
<dbReference type="EMBL" id="DVHL01000030">
    <property type="protein sequence ID" value="HIR65970.1"/>
    <property type="molecule type" value="Genomic_DNA"/>
</dbReference>
<reference evidence="9" key="2">
    <citation type="journal article" date="2021" name="PeerJ">
        <title>Extensive microbial diversity within the chicken gut microbiome revealed by metagenomics and culture.</title>
        <authorList>
            <person name="Gilroy R."/>
            <person name="Ravi A."/>
            <person name="Getino M."/>
            <person name="Pursley I."/>
            <person name="Horton D.L."/>
            <person name="Alikhan N.F."/>
            <person name="Baker D."/>
            <person name="Gharbi K."/>
            <person name="Hall N."/>
            <person name="Watson M."/>
            <person name="Adriaenssens E.M."/>
            <person name="Foster-Nyarko E."/>
            <person name="Jarju S."/>
            <person name="Secka A."/>
            <person name="Antonio M."/>
            <person name="Oren A."/>
            <person name="Chaudhuri R.R."/>
            <person name="La Ragione R."/>
            <person name="Hildebrand F."/>
            <person name="Pallen M.J."/>
        </authorList>
    </citation>
    <scope>NUCLEOTIDE SEQUENCE</scope>
    <source>
        <strain evidence="9">CHK121-14286</strain>
    </source>
</reference>
<evidence type="ECO:0000256" key="5">
    <source>
        <dbReference type="ARBA" id="ARBA00023065"/>
    </source>
</evidence>
<evidence type="ECO:0000256" key="1">
    <source>
        <dbReference type="ARBA" id="ARBA00022448"/>
    </source>
</evidence>
<comment type="caution">
    <text evidence="9">The sequence shown here is derived from an EMBL/GenBank/DDBJ whole genome shotgun (WGS) entry which is preliminary data.</text>
</comment>
<comment type="function">
    <text evidence="8">Probably functions as a manganese efflux pump.</text>
</comment>
<feature type="transmembrane region" description="Helical" evidence="8">
    <location>
        <begin position="139"/>
        <end position="162"/>
    </location>
</feature>
<dbReference type="Pfam" id="PF02659">
    <property type="entry name" value="Mntp"/>
    <property type="match status" value="1"/>
</dbReference>